<dbReference type="EMBL" id="GBXM01048491">
    <property type="protein sequence ID" value="JAH60086.1"/>
    <property type="molecule type" value="Transcribed_RNA"/>
</dbReference>
<organism evidence="1">
    <name type="scientific">Anguilla anguilla</name>
    <name type="common">European freshwater eel</name>
    <name type="synonym">Muraena anguilla</name>
    <dbReference type="NCBI Taxonomy" id="7936"/>
    <lineage>
        <taxon>Eukaryota</taxon>
        <taxon>Metazoa</taxon>
        <taxon>Chordata</taxon>
        <taxon>Craniata</taxon>
        <taxon>Vertebrata</taxon>
        <taxon>Euteleostomi</taxon>
        <taxon>Actinopterygii</taxon>
        <taxon>Neopterygii</taxon>
        <taxon>Teleostei</taxon>
        <taxon>Anguilliformes</taxon>
        <taxon>Anguillidae</taxon>
        <taxon>Anguilla</taxon>
    </lineage>
</organism>
<proteinExistence type="predicted"/>
<accession>A0A0E9U2Q1</accession>
<protein>
    <submittedName>
        <fullName evidence="1">Uncharacterized protein</fullName>
    </submittedName>
</protein>
<sequence length="31" mass="3802">MFCSVPHHPSEYIFVLCFYRENRRGEMWPAV</sequence>
<dbReference type="AlphaFoldDB" id="A0A0E9U2Q1"/>
<name>A0A0E9U2Q1_ANGAN</name>
<reference evidence="1" key="1">
    <citation type="submission" date="2014-11" db="EMBL/GenBank/DDBJ databases">
        <authorList>
            <person name="Amaro Gonzalez C."/>
        </authorList>
    </citation>
    <scope>NUCLEOTIDE SEQUENCE</scope>
</reference>
<reference evidence="1" key="2">
    <citation type="journal article" date="2015" name="Fish Shellfish Immunol.">
        <title>Early steps in the European eel (Anguilla anguilla)-Vibrio vulnificus interaction in the gills: Role of the RtxA13 toxin.</title>
        <authorList>
            <person name="Callol A."/>
            <person name="Pajuelo D."/>
            <person name="Ebbesson L."/>
            <person name="Teles M."/>
            <person name="MacKenzie S."/>
            <person name="Amaro C."/>
        </authorList>
    </citation>
    <scope>NUCLEOTIDE SEQUENCE</scope>
</reference>
<evidence type="ECO:0000313" key="1">
    <source>
        <dbReference type="EMBL" id="JAH60086.1"/>
    </source>
</evidence>